<keyword evidence="1" id="KW-1133">Transmembrane helix</keyword>
<evidence type="ECO:0000313" key="2">
    <source>
        <dbReference type="EMBL" id="KZU91854.1"/>
    </source>
</evidence>
<dbReference type="AlphaFoldDB" id="A0A165R1R5"/>
<keyword evidence="1" id="KW-0472">Membrane</keyword>
<proteinExistence type="predicted"/>
<comment type="caution">
    <text evidence="2">The sequence shown here is derived from an EMBL/GenBank/DDBJ whole genome shotgun (WGS) entry which is preliminary data.</text>
</comment>
<dbReference type="Proteomes" id="UP000076882">
    <property type="component" value="Unassembled WGS sequence"/>
</dbReference>
<dbReference type="EMBL" id="LUXM01000040">
    <property type="protein sequence ID" value="KZU91854.1"/>
    <property type="molecule type" value="Genomic_DNA"/>
</dbReference>
<protein>
    <submittedName>
        <fullName evidence="2">Uncharacterized protein</fullName>
    </submittedName>
</protein>
<sequence>MHYKTIFNVAKWLPRTNRQFSKAFQQRLLILDVFINIFTWLFTVLRYFNEKSTFNYNHFLIYSGAH</sequence>
<name>A0A165R1R5_LACPN</name>
<gene>
    <name evidence="2" type="ORF">Lp19_3140</name>
</gene>
<organism evidence="2 3">
    <name type="scientific">Lactiplantibacillus plantarum</name>
    <name type="common">Lactobacillus plantarum</name>
    <dbReference type="NCBI Taxonomy" id="1590"/>
    <lineage>
        <taxon>Bacteria</taxon>
        <taxon>Bacillati</taxon>
        <taxon>Bacillota</taxon>
        <taxon>Bacilli</taxon>
        <taxon>Lactobacillales</taxon>
        <taxon>Lactobacillaceae</taxon>
        <taxon>Lactiplantibacillus</taxon>
    </lineage>
</organism>
<reference evidence="2 3" key="1">
    <citation type="submission" date="2016-03" db="EMBL/GenBank/DDBJ databases">
        <title>Comparative genomics of 54 Lactobacillus plantarum strains reveals genomic uncoupling from niche constraints.</title>
        <authorList>
            <person name="Martino M.E."/>
        </authorList>
    </citation>
    <scope>NUCLEOTIDE SEQUENCE [LARGE SCALE GENOMIC DNA]</scope>
    <source>
        <strain evidence="2 3">19.1</strain>
    </source>
</reference>
<evidence type="ECO:0000256" key="1">
    <source>
        <dbReference type="SAM" id="Phobius"/>
    </source>
</evidence>
<keyword evidence="1" id="KW-0812">Transmembrane</keyword>
<feature type="transmembrane region" description="Helical" evidence="1">
    <location>
        <begin position="28"/>
        <end position="48"/>
    </location>
</feature>
<accession>A0A165R1R5</accession>
<evidence type="ECO:0000313" key="3">
    <source>
        <dbReference type="Proteomes" id="UP000076882"/>
    </source>
</evidence>